<dbReference type="GO" id="GO:0003676">
    <property type="term" value="F:nucleic acid binding"/>
    <property type="evidence" value="ECO:0007669"/>
    <property type="project" value="InterPro"/>
</dbReference>
<dbReference type="Pfam" id="PF02272">
    <property type="entry name" value="DHHA1"/>
    <property type="match status" value="1"/>
</dbReference>
<reference evidence="4" key="1">
    <citation type="journal article" date="2015" name="MBio">
        <title>Genome-Resolved Metagenomic Analysis Reveals Roles for Candidate Phyla and Other Microbial Community Members in Biogeochemical Transformations in Oil Reservoirs.</title>
        <authorList>
            <person name="Hu P."/>
            <person name="Tom L."/>
            <person name="Singh A."/>
            <person name="Thomas B.C."/>
            <person name="Baker B.J."/>
            <person name="Piceno Y.M."/>
            <person name="Andersen G.L."/>
            <person name="Banfield J.F."/>
        </authorList>
    </citation>
    <scope>NUCLEOTIDE SEQUENCE [LARGE SCALE GENOMIC DNA]</scope>
</reference>
<evidence type="ECO:0000313" key="3">
    <source>
        <dbReference type="EMBL" id="KUK67997.1"/>
    </source>
</evidence>
<evidence type="ECO:0000313" key="4">
    <source>
        <dbReference type="Proteomes" id="UP000054260"/>
    </source>
</evidence>
<feature type="domain" description="DHHA1" evidence="2">
    <location>
        <begin position="221"/>
        <end position="317"/>
    </location>
</feature>
<sequence>MIRKVNSILSCIQEANNILVVGHIMPDGDCISSVVSLSMGLEKFGKRATPAIDWRIPSSFSAFPWVERIREYSEEISEPDLIIVVDASSPDRIGKFEEFLRKGVTSIVIDHHATNTYFANECWVDASYSSAAQMILDLLKLMDVEYDSDLALMNYLGIATDTGFFRYSNVDSSVFEAAAELVKLGADPAFVATTILETRKIEELFLERDAIDNIKLISENRFAYSYLTMKDFERHSLTEDDFTGFVGELRSIESVEVALFASEAGNGQAHVSMRSKRYFDVSEIAVAFGGGGHQKASGFTLNYEGDLKEALAEVVEMIDSRLRNETD</sequence>
<dbReference type="InterPro" id="IPR003156">
    <property type="entry name" value="DHHA1_dom"/>
</dbReference>
<dbReference type="SUPFAM" id="SSF64182">
    <property type="entry name" value="DHH phosphoesterases"/>
    <property type="match status" value="1"/>
</dbReference>
<dbReference type="EMBL" id="LGGH01000047">
    <property type="protein sequence ID" value="KUK67997.1"/>
    <property type="molecule type" value="Genomic_DNA"/>
</dbReference>
<dbReference type="PANTHER" id="PTHR47618">
    <property type="entry name" value="BIFUNCTIONAL OLIGORIBONUCLEASE AND PAP PHOSPHATASE NRNA"/>
    <property type="match status" value="1"/>
</dbReference>
<comment type="caution">
    <text evidence="3">The sequence shown here is derived from an EMBL/GenBank/DDBJ whole genome shotgun (WGS) entry which is preliminary data.</text>
</comment>
<dbReference type="InterPro" id="IPR001667">
    <property type="entry name" value="DDH_dom"/>
</dbReference>
<name>A0A101H0T1_9BACT</name>
<dbReference type="Proteomes" id="UP000054260">
    <property type="component" value="Unassembled WGS sequence"/>
</dbReference>
<dbReference type="PATRIC" id="fig|1236046.6.peg.575"/>
<dbReference type="PANTHER" id="PTHR47618:SF1">
    <property type="entry name" value="BIFUNCTIONAL OLIGORIBONUCLEASE AND PAP PHOSPHATASE NRNA"/>
    <property type="match status" value="1"/>
</dbReference>
<proteinExistence type="predicted"/>
<evidence type="ECO:0000259" key="2">
    <source>
        <dbReference type="Pfam" id="PF02272"/>
    </source>
</evidence>
<dbReference type="Gene3D" id="3.90.1640.10">
    <property type="entry name" value="inorganic pyrophosphatase (n-terminal core)"/>
    <property type="match status" value="1"/>
</dbReference>
<dbReference type="Pfam" id="PF01368">
    <property type="entry name" value="DHH"/>
    <property type="match status" value="1"/>
</dbReference>
<protein>
    <submittedName>
        <fullName evidence="3">Exopolyphosphatase-like enzyme</fullName>
    </submittedName>
</protein>
<dbReference type="InterPro" id="IPR038763">
    <property type="entry name" value="DHH_sf"/>
</dbReference>
<dbReference type="Gene3D" id="3.10.310.30">
    <property type="match status" value="1"/>
</dbReference>
<accession>A0A101H0T1</accession>
<feature type="domain" description="DDH" evidence="1">
    <location>
        <begin position="17"/>
        <end position="158"/>
    </location>
</feature>
<dbReference type="InterPro" id="IPR051319">
    <property type="entry name" value="Oligoribo/pAp-PDE_c-di-AMP_PDE"/>
</dbReference>
<organism evidence="3 4">
    <name type="scientific">Mesotoga infera</name>
    <dbReference type="NCBI Taxonomy" id="1236046"/>
    <lineage>
        <taxon>Bacteria</taxon>
        <taxon>Thermotogati</taxon>
        <taxon>Thermotogota</taxon>
        <taxon>Thermotogae</taxon>
        <taxon>Kosmotogales</taxon>
        <taxon>Kosmotogaceae</taxon>
        <taxon>Mesotoga</taxon>
    </lineage>
</organism>
<gene>
    <name evidence="3" type="ORF">XD86_0460</name>
</gene>
<evidence type="ECO:0000259" key="1">
    <source>
        <dbReference type="Pfam" id="PF01368"/>
    </source>
</evidence>
<dbReference type="AlphaFoldDB" id="A0A101H0T1"/>